<dbReference type="AlphaFoldDB" id="A0A3N5XYX0"/>
<organism evidence="2 3">
    <name type="scientific">Alteromonas sediminis</name>
    <dbReference type="NCBI Taxonomy" id="2259342"/>
    <lineage>
        <taxon>Bacteria</taxon>
        <taxon>Pseudomonadati</taxon>
        <taxon>Pseudomonadota</taxon>
        <taxon>Gammaproteobacteria</taxon>
        <taxon>Alteromonadales</taxon>
        <taxon>Alteromonadaceae</taxon>
        <taxon>Alteromonas/Salinimonas group</taxon>
        <taxon>Alteromonas</taxon>
    </lineage>
</organism>
<evidence type="ECO:0000313" key="2">
    <source>
        <dbReference type="EMBL" id="RPJ65663.1"/>
    </source>
</evidence>
<protein>
    <submittedName>
        <fullName evidence="2">ACT domain-containing protein</fullName>
    </submittedName>
</protein>
<keyword evidence="3" id="KW-1185">Reference proteome</keyword>
<dbReference type="PANTHER" id="PTHR39199:SF1">
    <property type="entry name" value="BLR5128 PROTEIN"/>
    <property type="match status" value="1"/>
</dbReference>
<dbReference type="SUPFAM" id="SSF55021">
    <property type="entry name" value="ACT-like"/>
    <property type="match status" value="2"/>
</dbReference>
<dbReference type="Proteomes" id="UP000275281">
    <property type="component" value="Unassembled WGS sequence"/>
</dbReference>
<dbReference type="Pfam" id="PF10000">
    <property type="entry name" value="ACT_3"/>
    <property type="match status" value="1"/>
</dbReference>
<dbReference type="EMBL" id="RPOK01000004">
    <property type="protein sequence ID" value="RPJ65663.1"/>
    <property type="molecule type" value="Genomic_DNA"/>
</dbReference>
<accession>A0A3N5XYX0</accession>
<dbReference type="InterPro" id="IPR045865">
    <property type="entry name" value="ACT-like_dom_sf"/>
</dbReference>
<sequence length="133" mass="14294">MTGEKDLSTLINNMEPLLCSKYYVFCCLSAAERSLVESLSPLGTFTEREGLTVIVEESTAQRAGLGYEGVFRCITLNIHSSLEAVGLTAAVANALAKEGISANVVAAYYHDHVFVPDEHAQSALKTLQALTNL</sequence>
<evidence type="ECO:0000259" key="1">
    <source>
        <dbReference type="Pfam" id="PF10000"/>
    </source>
</evidence>
<proteinExistence type="predicted"/>
<feature type="domain" description="DUF2241" evidence="1">
    <location>
        <begin position="2"/>
        <end position="72"/>
    </location>
</feature>
<evidence type="ECO:0000313" key="3">
    <source>
        <dbReference type="Proteomes" id="UP000275281"/>
    </source>
</evidence>
<dbReference type="OrthoDB" id="517867at2"/>
<dbReference type="PANTHER" id="PTHR39199">
    <property type="entry name" value="BLR5128 PROTEIN"/>
    <property type="match status" value="1"/>
</dbReference>
<reference evidence="2 3" key="1">
    <citation type="submission" date="2018-11" db="EMBL/GenBank/DDBJ databases">
        <authorList>
            <person name="Ye M.-Q."/>
            <person name="Du Z.-J."/>
        </authorList>
    </citation>
    <scope>NUCLEOTIDE SEQUENCE [LARGE SCALE GENOMIC DNA]</scope>
    <source>
        <strain evidence="2 3">U0105</strain>
    </source>
</reference>
<name>A0A3N5XYX0_9ALTE</name>
<gene>
    <name evidence="2" type="ORF">DRW07_12645</name>
</gene>
<comment type="caution">
    <text evidence="2">The sequence shown here is derived from an EMBL/GenBank/DDBJ whole genome shotgun (WGS) entry which is preliminary data.</text>
</comment>
<dbReference type="RefSeq" id="WP_124028294.1">
    <property type="nucleotide sequence ID" value="NZ_JBHRSN010000007.1"/>
</dbReference>
<dbReference type="Gene3D" id="3.30.2130.10">
    <property type="entry name" value="VC0802-like"/>
    <property type="match status" value="1"/>
</dbReference>
<dbReference type="InterPro" id="IPR018717">
    <property type="entry name" value="DUF2241"/>
</dbReference>